<gene>
    <name evidence="2" type="ORF">B0T16DRAFT_391561</name>
</gene>
<name>A0AA39XZ27_9PEZI</name>
<dbReference type="AlphaFoldDB" id="A0AA39XZ27"/>
<accession>A0AA39XZ27</accession>
<evidence type="ECO:0000313" key="3">
    <source>
        <dbReference type="Proteomes" id="UP001174936"/>
    </source>
</evidence>
<sequence length="150" mass="14674">MTPSSVIDAGTAIGGGIDFSTSTLILTGGKSSAPKATTAQLKALQQSLPGVQIFDIGGTHAQGASLDLEEHQGHQSDGASDPASVIRSGDAKGGKITISGNKFEATGGIGGSSKCSLSQVLKAKRDSGATGVVVEGGEAKGAVIIVPNAS</sequence>
<comment type="caution">
    <text evidence="2">The sequence shown here is derived from an EMBL/GenBank/DDBJ whole genome shotgun (WGS) entry which is preliminary data.</text>
</comment>
<organism evidence="2 3">
    <name type="scientific">Cercophora newfieldiana</name>
    <dbReference type="NCBI Taxonomy" id="92897"/>
    <lineage>
        <taxon>Eukaryota</taxon>
        <taxon>Fungi</taxon>
        <taxon>Dikarya</taxon>
        <taxon>Ascomycota</taxon>
        <taxon>Pezizomycotina</taxon>
        <taxon>Sordariomycetes</taxon>
        <taxon>Sordariomycetidae</taxon>
        <taxon>Sordariales</taxon>
        <taxon>Lasiosphaeriaceae</taxon>
        <taxon>Cercophora</taxon>
    </lineage>
</organism>
<keyword evidence="3" id="KW-1185">Reference proteome</keyword>
<protein>
    <submittedName>
        <fullName evidence="2">Uncharacterized protein</fullName>
    </submittedName>
</protein>
<proteinExistence type="predicted"/>
<evidence type="ECO:0000256" key="1">
    <source>
        <dbReference type="SAM" id="MobiDB-lite"/>
    </source>
</evidence>
<dbReference type="EMBL" id="JAULSV010000005">
    <property type="protein sequence ID" value="KAK0642947.1"/>
    <property type="molecule type" value="Genomic_DNA"/>
</dbReference>
<feature type="region of interest" description="Disordered" evidence="1">
    <location>
        <begin position="62"/>
        <end position="97"/>
    </location>
</feature>
<dbReference type="Proteomes" id="UP001174936">
    <property type="component" value="Unassembled WGS sequence"/>
</dbReference>
<evidence type="ECO:0000313" key="2">
    <source>
        <dbReference type="EMBL" id="KAK0642947.1"/>
    </source>
</evidence>
<reference evidence="2" key="1">
    <citation type="submission" date="2023-06" db="EMBL/GenBank/DDBJ databases">
        <title>Genome-scale phylogeny and comparative genomics of the fungal order Sordariales.</title>
        <authorList>
            <consortium name="Lawrence Berkeley National Laboratory"/>
            <person name="Hensen N."/>
            <person name="Bonometti L."/>
            <person name="Westerberg I."/>
            <person name="Brannstrom I.O."/>
            <person name="Guillou S."/>
            <person name="Cros-Aarteil S."/>
            <person name="Calhoun S."/>
            <person name="Haridas S."/>
            <person name="Kuo A."/>
            <person name="Mondo S."/>
            <person name="Pangilinan J."/>
            <person name="Riley R."/>
            <person name="Labutti K."/>
            <person name="Andreopoulos B."/>
            <person name="Lipzen A."/>
            <person name="Chen C."/>
            <person name="Yanf M."/>
            <person name="Daum C."/>
            <person name="Ng V."/>
            <person name="Clum A."/>
            <person name="Steindorff A."/>
            <person name="Ohm R."/>
            <person name="Martin F."/>
            <person name="Silar P."/>
            <person name="Natvig D."/>
            <person name="Lalanne C."/>
            <person name="Gautier V."/>
            <person name="Ament-Velasquez S.L."/>
            <person name="Kruys A."/>
            <person name="Hutchinson M.I."/>
            <person name="Powell A.J."/>
            <person name="Barry K."/>
            <person name="Miller A.N."/>
            <person name="Grigoriev I.V."/>
            <person name="Debuchy R."/>
            <person name="Gladieux P."/>
            <person name="Thoren M.H."/>
            <person name="Johannesson H."/>
        </authorList>
    </citation>
    <scope>NUCLEOTIDE SEQUENCE</scope>
    <source>
        <strain evidence="2">SMH2532-1</strain>
    </source>
</reference>